<keyword evidence="5" id="KW-0539">Nucleus</keyword>
<dbReference type="InterPro" id="IPR013507">
    <property type="entry name" value="DNA_mismatch_S5_2-like"/>
</dbReference>
<dbReference type="AlphaFoldDB" id="A0A7G2CJ91"/>
<organism evidence="8 9">
    <name type="scientific">Angomonas deanei</name>
    <dbReference type="NCBI Taxonomy" id="59799"/>
    <lineage>
        <taxon>Eukaryota</taxon>
        <taxon>Discoba</taxon>
        <taxon>Euglenozoa</taxon>
        <taxon>Kinetoplastea</taxon>
        <taxon>Metakinetoplastina</taxon>
        <taxon>Trypanosomatida</taxon>
        <taxon>Trypanosomatidae</taxon>
        <taxon>Strigomonadinae</taxon>
        <taxon>Angomonas</taxon>
    </lineage>
</organism>
<dbReference type="InterPro" id="IPR038973">
    <property type="entry name" value="MutL/Mlh/Pms-like"/>
</dbReference>
<feature type="compositionally biased region" description="Low complexity" evidence="6">
    <location>
        <begin position="342"/>
        <end position="356"/>
    </location>
</feature>
<dbReference type="Gene3D" id="3.30.230.10">
    <property type="match status" value="1"/>
</dbReference>
<dbReference type="SMART" id="SM01340">
    <property type="entry name" value="DNA_mis_repair"/>
    <property type="match status" value="1"/>
</dbReference>
<dbReference type="Proteomes" id="UP000515908">
    <property type="component" value="Chromosome 15"/>
</dbReference>
<feature type="region of interest" description="Disordered" evidence="6">
    <location>
        <begin position="314"/>
        <end position="372"/>
    </location>
</feature>
<gene>
    <name evidence="8" type="ORF">ADEAN_000735900</name>
</gene>
<comment type="subcellular location">
    <subcellularLocation>
        <location evidence="1">Nucleus</location>
    </subcellularLocation>
</comment>
<proteinExistence type="inferred from homology"/>
<dbReference type="InterPro" id="IPR020568">
    <property type="entry name" value="Ribosomal_Su5_D2-typ_SF"/>
</dbReference>
<dbReference type="InterPro" id="IPR032189">
    <property type="entry name" value="Mlh1_C"/>
</dbReference>
<dbReference type="Pfam" id="PF01119">
    <property type="entry name" value="DNA_mis_repair"/>
    <property type="match status" value="1"/>
</dbReference>
<dbReference type="InterPro" id="IPR036890">
    <property type="entry name" value="HATPase_C_sf"/>
</dbReference>
<dbReference type="GO" id="GO:0005524">
    <property type="term" value="F:ATP binding"/>
    <property type="evidence" value="ECO:0007669"/>
    <property type="project" value="InterPro"/>
</dbReference>
<evidence type="ECO:0000256" key="5">
    <source>
        <dbReference type="ARBA" id="ARBA00023242"/>
    </source>
</evidence>
<accession>A0A7G2CJ91</accession>
<evidence type="ECO:0000256" key="3">
    <source>
        <dbReference type="ARBA" id="ARBA00022763"/>
    </source>
</evidence>
<evidence type="ECO:0000313" key="8">
    <source>
        <dbReference type="EMBL" id="CAD2219846.1"/>
    </source>
</evidence>
<dbReference type="Pfam" id="PF16413">
    <property type="entry name" value="Mlh1_C"/>
    <property type="match status" value="2"/>
</dbReference>
<evidence type="ECO:0000256" key="2">
    <source>
        <dbReference type="ARBA" id="ARBA00006082"/>
    </source>
</evidence>
<name>A0A7G2CJ91_9TRYP</name>
<keyword evidence="3" id="KW-0227">DNA damage</keyword>
<dbReference type="GO" id="GO:0016887">
    <property type="term" value="F:ATP hydrolysis activity"/>
    <property type="evidence" value="ECO:0007669"/>
    <property type="project" value="InterPro"/>
</dbReference>
<dbReference type="InterPro" id="IPR014721">
    <property type="entry name" value="Ribsml_uS5_D2-typ_fold_subgr"/>
</dbReference>
<dbReference type="GO" id="GO:0006298">
    <property type="term" value="P:mismatch repair"/>
    <property type="evidence" value="ECO:0007669"/>
    <property type="project" value="InterPro"/>
</dbReference>
<evidence type="ECO:0000256" key="6">
    <source>
        <dbReference type="SAM" id="MobiDB-lite"/>
    </source>
</evidence>
<reference evidence="8 9" key="1">
    <citation type="submission" date="2020-08" db="EMBL/GenBank/DDBJ databases">
        <authorList>
            <person name="Newling K."/>
            <person name="Davey J."/>
            <person name="Forrester S."/>
        </authorList>
    </citation>
    <scope>NUCLEOTIDE SEQUENCE [LARGE SCALE GENOMIC DNA]</scope>
    <source>
        <strain evidence="9">Crithidia deanei Carvalho (ATCC PRA-265)</strain>
    </source>
</reference>
<dbReference type="GO" id="GO:0140664">
    <property type="term" value="F:ATP-dependent DNA damage sensor activity"/>
    <property type="evidence" value="ECO:0007669"/>
    <property type="project" value="InterPro"/>
</dbReference>
<dbReference type="EMBL" id="LR877159">
    <property type="protein sequence ID" value="CAD2219846.1"/>
    <property type="molecule type" value="Genomic_DNA"/>
</dbReference>
<dbReference type="FunFam" id="3.30.230.10:FF:000014">
    <property type="entry name" value="DNA mismatch repair protein Mlh1"/>
    <property type="match status" value="1"/>
</dbReference>
<evidence type="ECO:0000259" key="7">
    <source>
        <dbReference type="SMART" id="SM01340"/>
    </source>
</evidence>
<dbReference type="VEuPathDB" id="TriTrypDB:ADEAN_000735900"/>
<dbReference type="Gene3D" id="3.30.565.10">
    <property type="entry name" value="Histidine kinase-like ATPase, C-terminal domain"/>
    <property type="match status" value="1"/>
</dbReference>
<keyword evidence="4" id="KW-0234">DNA repair</keyword>
<sequence length="839" mass="93347">MFYNAQVRRQSLKSSVEWGKIVDVMTRYALAFPLVGFSCRKLDNGPGGDQTLTLPKQSTMLANIRIAYGGSISSHLKFIYFYDGRSARPSSNMEDFKQNDPTRKRTDEEMISLVDAYSAEVLNLSGNDGEGKFSILGYTSDSTLSNRKNYLCLFINNRLVESPSIRRTLDAVYASALTGGNRPFTVLRIAVPPDRLDVNIHPTKSEVCLLDEEIILNSIAELVRGALLEAASERQIDTMKLQKTVIDAMKTAPPLSQSQNLTNRAVNSSSSDAILSSIHRQVSNGALSLQGGGSSNNKPTVLPSTMVRVEKQKGALDSFLRPKTSPTTTTFTFSADSDETKSSPTYNTSSSSHLSSAFPKKQEDDNTDSTSGCVTLQNMLASIDDGKDTDSPTTSMAAVLKRPKEDENDEDDIMADFKRYKKEVTEVAERIKKEDQVTSAVSAEGVTSSETFASVADLVDHQKSAENQGKTKVKVEHQVEEEPFTLPTYVLSSVEGIAQLIVRSSTSEAKAFIDGLSFVGVVDGEHFLAQYNTSLLMVNTLHLVREVVYQRIFMRWVDTSLQEAPCFQFSEPLPIEQLLYFTPKKDASQSMIFPPNSSYFQLLEYAENTCGINKIAAMGFTRTDGGIPKDTVLSRSRRKELLEKADHLLFEPGDGNTPRPLTRKYARRLVQRLTTWRLMLEEYFRITITEEGYLLGLPYGLNDAWPPPARTVPLFLWLLAEAVPYPRRSFEPPADDSPDKEISTEEMQTDVEEERQCFDAIARHISDTLYGLIAPPVQDESTKSNGASHSLEDFLKFGLFPCMKNKRLFFPPAKLIMEGGGTVGRIVTVESLYTVFERC</sequence>
<feature type="domain" description="DNA mismatch repair protein S5" evidence="7">
    <location>
        <begin position="64"/>
        <end position="228"/>
    </location>
</feature>
<protein>
    <submittedName>
        <fullName evidence="8">DNA mismatch repair protein, C-terminal domain/DNA mismatch repair protein Mlh1 C-terminus, putative</fullName>
    </submittedName>
</protein>
<dbReference type="GO" id="GO:0032389">
    <property type="term" value="C:MutLalpha complex"/>
    <property type="evidence" value="ECO:0007669"/>
    <property type="project" value="TreeGrafter"/>
</dbReference>
<dbReference type="SUPFAM" id="SSF54211">
    <property type="entry name" value="Ribosomal protein S5 domain 2-like"/>
    <property type="match status" value="1"/>
</dbReference>
<keyword evidence="9" id="KW-1185">Reference proteome</keyword>
<dbReference type="GO" id="GO:0030983">
    <property type="term" value="F:mismatched DNA binding"/>
    <property type="evidence" value="ECO:0007669"/>
    <property type="project" value="InterPro"/>
</dbReference>
<comment type="similarity">
    <text evidence="2">Belongs to the DNA mismatch repair MutL/HexB family.</text>
</comment>
<feature type="compositionally biased region" description="Low complexity" evidence="6">
    <location>
        <begin position="324"/>
        <end position="334"/>
    </location>
</feature>
<dbReference type="PANTHER" id="PTHR10073:SF12">
    <property type="entry name" value="DNA MISMATCH REPAIR PROTEIN MLH1"/>
    <property type="match status" value="1"/>
</dbReference>
<evidence type="ECO:0000313" key="9">
    <source>
        <dbReference type="Proteomes" id="UP000515908"/>
    </source>
</evidence>
<dbReference type="PANTHER" id="PTHR10073">
    <property type="entry name" value="DNA MISMATCH REPAIR PROTEIN MLH, PMS, MUTL"/>
    <property type="match status" value="1"/>
</dbReference>
<evidence type="ECO:0000256" key="4">
    <source>
        <dbReference type="ARBA" id="ARBA00023204"/>
    </source>
</evidence>
<evidence type="ECO:0000256" key="1">
    <source>
        <dbReference type="ARBA" id="ARBA00004123"/>
    </source>
</evidence>